<gene>
    <name evidence="2" type="ORF">KSZ_18880</name>
</gene>
<organism evidence="2 3">
    <name type="scientific">Dictyobacter formicarum</name>
    <dbReference type="NCBI Taxonomy" id="2778368"/>
    <lineage>
        <taxon>Bacteria</taxon>
        <taxon>Bacillati</taxon>
        <taxon>Chloroflexota</taxon>
        <taxon>Ktedonobacteria</taxon>
        <taxon>Ktedonobacterales</taxon>
        <taxon>Dictyobacteraceae</taxon>
        <taxon>Dictyobacter</taxon>
    </lineage>
</organism>
<dbReference type="InterPro" id="IPR015655">
    <property type="entry name" value="PP2C"/>
</dbReference>
<dbReference type="PROSITE" id="PS51746">
    <property type="entry name" value="PPM_2"/>
    <property type="match status" value="1"/>
</dbReference>
<feature type="domain" description="PPM-type phosphatase" evidence="1">
    <location>
        <begin position="97"/>
        <end position="343"/>
    </location>
</feature>
<dbReference type="InterPro" id="IPR036457">
    <property type="entry name" value="PPM-type-like_dom_sf"/>
</dbReference>
<dbReference type="Proteomes" id="UP000635565">
    <property type="component" value="Unassembled WGS sequence"/>
</dbReference>
<keyword evidence="3" id="KW-1185">Reference proteome</keyword>
<reference evidence="2 3" key="1">
    <citation type="journal article" date="2021" name="Int. J. Syst. Evol. Microbiol.">
        <title>Reticulibacter mediterranei gen. nov., sp. nov., within the new family Reticulibacteraceae fam. nov., and Ktedonospora formicarum gen. nov., sp. nov., Ktedonobacter robiniae sp. nov., Dictyobacter formicarum sp. nov. and Dictyobacter arantiisoli sp. nov., belonging to the class Ktedonobacteria.</title>
        <authorList>
            <person name="Yabe S."/>
            <person name="Zheng Y."/>
            <person name="Wang C.M."/>
            <person name="Sakai Y."/>
            <person name="Abe K."/>
            <person name="Yokota A."/>
            <person name="Donadio S."/>
            <person name="Cavaletti L."/>
            <person name="Monciardini P."/>
        </authorList>
    </citation>
    <scope>NUCLEOTIDE SEQUENCE [LARGE SCALE GENOMIC DNA]</scope>
    <source>
        <strain evidence="2 3">SOSP1-9</strain>
    </source>
</reference>
<sequence length="344" mass="38555">MASFHWMQSWSERLYQWLLLAYPSEFRREFGQEMAQTFHDYCREELRAGGIPRLLPLWGTVFYDFMKSVSIEHLLNVKNMFLHDKEYSMLNAPLQLQVAQLTDIGRKRPSNEDNLIAVLPEDHSILDQKGALFVVADGMGGHSYGEVASQMAVNQIREAYYQDTSSDIPTALTNAIKQANAAIYQESQSKLSGENKNPSMGTTCVAVVVKDRTLYIANVGDSLAYLINDQEVRQLAEDHSWVAEQVRQGLMSKEDARTSEKRNVITRCLGTSADVEVYLTTNTDAQSGDTLVLCTDGLHGQISEAEMREIVTHYPPEESAKLLIERANENGGPDNITAIVVKIS</sequence>
<dbReference type="NCBIfam" id="NF033484">
    <property type="entry name" value="Stp1_PP2C_phos"/>
    <property type="match status" value="1"/>
</dbReference>
<dbReference type="RefSeq" id="WP_201361519.1">
    <property type="nucleotide sequence ID" value="NZ_BNJJ01000004.1"/>
</dbReference>
<dbReference type="PANTHER" id="PTHR47992">
    <property type="entry name" value="PROTEIN PHOSPHATASE"/>
    <property type="match status" value="1"/>
</dbReference>
<accession>A0ABQ3VCL8</accession>
<name>A0ABQ3VCL8_9CHLR</name>
<dbReference type="InterPro" id="IPR001932">
    <property type="entry name" value="PPM-type_phosphatase-like_dom"/>
</dbReference>
<dbReference type="SMART" id="SM00331">
    <property type="entry name" value="PP2C_SIG"/>
    <property type="match status" value="1"/>
</dbReference>
<dbReference type="CDD" id="cd00143">
    <property type="entry name" value="PP2Cc"/>
    <property type="match status" value="1"/>
</dbReference>
<protein>
    <recommendedName>
        <fullName evidence="1">PPM-type phosphatase domain-containing protein</fullName>
    </recommendedName>
</protein>
<dbReference type="SUPFAM" id="SSF81606">
    <property type="entry name" value="PP2C-like"/>
    <property type="match status" value="1"/>
</dbReference>
<proteinExistence type="predicted"/>
<dbReference type="Gene3D" id="3.60.40.10">
    <property type="entry name" value="PPM-type phosphatase domain"/>
    <property type="match status" value="1"/>
</dbReference>
<dbReference type="SMART" id="SM00332">
    <property type="entry name" value="PP2Cc"/>
    <property type="match status" value="1"/>
</dbReference>
<dbReference type="Pfam" id="PF13672">
    <property type="entry name" value="PP2C_2"/>
    <property type="match status" value="1"/>
</dbReference>
<evidence type="ECO:0000259" key="1">
    <source>
        <dbReference type="PROSITE" id="PS51746"/>
    </source>
</evidence>
<evidence type="ECO:0000313" key="3">
    <source>
        <dbReference type="Proteomes" id="UP000635565"/>
    </source>
</evidence>
<dbReference type="EMBL" id="BNJJ01000004">
    <property type="protein sequence ID" value="GHO83882.1"/>
    <property type="molecule type" value="Genomic_DNA"/>
</dbReference>
<comment type="caution">
    <text evidence="2">The sequence shown here is derived from an EMBL/GenBank/DDBJ whole genome shotgun (WGS) entry which is preliminary data.</text>
</comment>
<evidence type="ECO:0000313" key="2">
    <source>
        <dbReference type="EMBL" id="GHO83882.1"/>
    </source>
</evidence>